<evidence type="ECO:0000256" key="7">
    <source>
        <dbReference type="ARBA" id="ARBA00022842"/>
    </source>
</evidence>
<reference evidence="13" key="1">
    <citation type="submission" date="2020-10" db="EMBL/GenBank/DDBJ databases">
        <authorList>
            <person name="Gilroy R."/>
        </authorList>
    </citation>
    <scope>NUCLEOTIDE SEQUENCE</scope>
    <source>
        <strain evidence="13">ChiSjej4B22-9803</strain>
    </source>
</reference>
<dbReference type="Pfam" id="PF09269">
    <property type="entry name" value="DUF1967"/>
    <property type="match status" value="1"/>
</dbReference>
<keyword evidence="8 9" id="KW-0342">GTP-binding</keyword>
<keyword evidence="4 9" id="KW-0479">Metal-binding</keyword>
<dbReference type="InterPro" id="IPR014100">
    <property type="entry name" value="GTP-bd_Obg/CgtA"/>
</dbReference>
<dbReference type="CDD" id="cd01898">
    <property type="entry name" value="Obg"/>
    <property type="match status" value="1"/>
</dbReference>
<evidence type="ECO:0000256" key="1">
    <source>
        <dbReference type="ARBA" id="ARBA00001946"/>
    </source>
</evidence>
<dbReference type="InterPro" id="IPR036346">
    <property type="entry name" value="GTP-bd_prot_GTP1/OBG_C_sf"/>
</dbReference>
<feature type="binding site" evidence="9">
    <location>
        <begin position="165"/>
        <end position="172"/>
    </location>
    <ligand>
        <name>GTP</name>
        <dbReference type="ChEBI" id="CHEBI:37565"/>
    </ligand>
</feature>
<evidence type="ECO:0000259" key="10">
    <source>
        <dbReference type="PROSITE" id="PS51710"/>
    </source>
</evidence>
<evidence type="ECO:0000259" key="12">
    <source>
        <dbReference type="PROSITE" id="PS51883"/>
    </source>
</evidence>
<dbReference type="SUPFAM" id="SSF52540">
    <property type="entry name" value="P-loop containing nucleoside triphosphate hydrolases"/>
    <property type="match status" value="1"/>
</dbReference>
<dbReference type="HAMAP" id="MF_01454">
    <property type="entry name" value="GTPase_Obg"/>
    <property type="match status" value="1"/>
</dbReference>
<evidence type="ECO:0000256" key="3">
    <source>
        <dbReference type="ARBA" id="ARBA00022490"/>
    </source>
</evidence>
<dbReference type="FunFam" id="2.70.210.12:FF:000001">
    <property type="entry name" value="GTPase Obg"/>
    <property type="match status" value="1"/>
</dbReference>
<feature type="domain" description="OCT" evidence="11">
    <location>
        <begin position="349"/>
        <end position="426"/>
    </location>
</feature>
<dbReference type="NCBIfam" id="NF008954">
    <property type="entry name" value="PRK12296.1"/>
    <property type="match status" value="1"/>
</dbReference>
<gene>
    <name evidence="13" type="primary">obgE</name>
    <name evidence="9" type="synonym">obg</name>
    <name evidence="13" type="ORF">IAB04_03010</name>
</gene>
<comment type="cofactor">
    <cofactor evidence="1 9">
        <name>Mg(2+)</name>
        <dbReference type="ChEBI" id="CHEBI:18420"/>
    </cofactor>
</comment>
<dbReference type="EMBL" id="DVND01000078">
    <property type="protein sequence ID" value="HIU48309.1"/>
    <property type="molecule type" value="Genomic_DNA"/>
</dbReference>
<dbReference type="AlphaFoldDB" id="A0A9D1LUM7"/>
<evidence type="ECO:0000256" key="5">
    <source>
        <dbReference type="ARBA" id="ARBA00022741"/>
    </source>
</evidence>
<dbReference type="GO" id="GO:0005737">
    <property type="term" value="C:cytoplasm"/>
    <property type="evidence" value="ECO:0007669"/>
    <property type="project" value="UniProtKB-SubCell"/>
</dbReference>
<evidence type="ECO:0000256" key="2">
    <source>
        <dbReference type="ARBA" id="ARBA00007699"/>
    </source>
</evidence>
<protein>
    <recommendedName>
        <fullName evidence="9">GTPase Obg</fullName>
        <ecNumber evidence="9">3.6.5.-</ecNumber>
    </recommendedName>
    <alternativeName>
        <fullName evidence="9">GTP-binding protein Obg</fullName>
    </alternativeName>
</protein>
<keyword evidence="3 9" id="KW-0963">Cytoplasm</keyword>
<dbReference type="PROSITE" id="PS00905">
    <property type="entry name" value="GTP1_OBG"/>
    <property type="match status" value="1"/>
</dbReference>
<reference evidence="13" key="2">
    <citation type="journal article" date="2021" name="PeerJ">
        <title>Extensive microbial diversity within the chicken gut microbiome revealed by metagenomics and culture.</title>
        <authorList>
            <person name="Gilroy R."/>
            <person name="Ravi A."/>
            <person name="Getino M."/>
            <person name="Pursley I."/>
            <person name="Horton D.L."/>
            <person name="Alikhan N.F."/>
            <person name="Baker D."/>
            <person name="Gharbi K."/>
            <person name="Hall N."/>
            <person name="Watson M."/>
            <person name="Adriaenssens E.M."/>
            <person name="Foster-Nyarko E."/>
            <person name="Jarju S."/>
            <person name="Secka A."/>
            <person name="Antonio M."/>
            <person name="Oren A."/>
            <person name="Chaudhuri R.R."/>
            <person name="La Ragione R."/>
            <person name="Hildebrand F."/>
            <person name="Pallen M.J."/>
        </authorList>
    </citation>
    <scope>NUCLEOTIDE SEQUENCE</scope>
    <source>
        <strain evidence="13">ChiSjej4B22-9803</strain>
    </source>
</reference>
<dbReference type="Proteomes" id="UP000824111">
    <property type="component" value="Unassembled WGS sequence"/>
</dbReference>
<comment type="subunit">
    <text evidence="9">Monomer.</text>
</comment>
<proteinExistence type="inferred from homology"/>
<comment type="caution">
    <text evidence="13">The sequence shown here is derived from an EMBL/GenBank/DDBJ whole genome shotgun (WGS) entry which is preliminary data.</text>
</comment>
<dbReference type="NCBIfam" id="TIGR00231">
    <property type="entry name" value="small_GTP"/>
    <property type="match status" value="1"/>
</dbReference>
<dbReference type="NCBIfam" id="TIGR03595">
    <property type="entry name" value="Obg_CgtA_exten"/>
    <property type="match status" value="1"/>
</dbReference>
<sequence length="426" mass="46405">MFIDKARIYIKAGNGGNGAIAFHREKYVAAGGPDGGDGGRGGDVIFRVDLGLTTLMDFRYKRKYIAQAGGDGMGKRCNGKRGESIVIRVPRGTVIRDAETNKILADLSDPDKDVVLARGGNGGWGNAHFATPTRQTPNFAKNGQQGAEREIILELKLLADVGLVGFPNVGKSTLLARTTKAAPKIANYHFTTLEPNLGVVELAEHMNFVLADIPGIIEGASEGVGLGHEFLRHIERTRLLIHVVDVSGIEGRDPLEDFHIINGELSKYNLELERRPQIVAANKTDIIQDEAAFLRFKEEMQKRGLPLFEISAATGKGVEDLMKHTYSALTKLPPIQVFEPEMEIDVPAAADLDDAGFRIEKEDGVYVVSGSWIEAVGGGINFSDEESLQYFQRALKNKGVIDGLIDAGIQEGDTVRIGDLEFDFVY</sequence>
<dbReference type="EC" id="3.6.5.-" evidence="9"/>
<evidence type="ECO:0000256" key="8">
    <source>
        <dbReference type="ARBA" id="ARBA00023134"/>
    </source>
</evidence>
<dbReference type="PANTHER" id="PTHR11702">
    <property type="entry name" value="DEVELOPMENTALLY REGULATED GTP-BINDING PROTEIN-RELATED"/>
    <property type="match status" value="1"/>
</dbReference>
<dbReference type="PROSITE" id="PS51883">
    <property type="entry name" value="OBG"/>
    <property type="match status" value="1"/>
</dbReference>
<organism evidence="13 14">
    <name type="scientific">Candidatus Avimonoglobus intestinipullorum</name>
    <dbReference type="NCBI Taxonomy" id="2840699"/>
    <lineage>
        <taxon>Bacteria</taxon>
        <taxon>Bacillati</taxon>
        <taxon>Bacillota</taxon>
        <taxon>Clostridia</taxon>
        <taxon>Eubacteriales</taxon>
        <taxon>Candidatus Avimonoglobus</taxon>
    </lineage>
</organism>
<dbReference type="SUPFAM" id="SSF82051">
    <property type="entry name" value="Obg GTP-binding protein N-terminal domain"/>
    <property type="match status" value="1"/>
</dbReference>
<comment type="similarity">
    <text evidence="2 9">Belongs to the TRAFAC class OBG-HflX-like GTPase superfamily. OBG GTPase family.</text>
</comment>
<feature type="binding site" evidence="9">
    <location>
        <begin position="190"/>
        <end position="194"/>
    </location>
    <ligand>
        <name>GTP</name>
        <dbReference type="ChEBI" id="CHEBI:37565"/>
    </ligand>
</feature>
<dbReference type="PROSITE" id="PS51881">
    <property type="entry name" value="OCT"/>
    <property type="match status" value="1"/>
</dbReference>
<comment type="function">
    <text evidence="9">An essential GTPase which binds GTP, GDP and possibly (p)ppGpp with moderate affinity, with high nucleotide exchange rates and a fairly low GTP hydrolysis rate. Plays a role in control of the cell cycle, stress response, ribosome biogenesis and in those bacteria that undergo differentiation, in morphogenesis control.</text>
</comment>
<feature type="domain" description="Obg" evidence="12">
    <location>
        <begin position="1"/>
        <end position="158"/>
    </location>
</feature>
<dbReference type="GO" id="GO:0003924">
    <property type="term" value="F:GTPase activity"/>
    <property type="evidence" value="ECO:0007669"/>
    <property type="project" value="UniProtKB-UniRule"/>
</dbReference>
<dbReference type="InterPro" id="IPR036726">
    <property type="entry name" value="GTP1_OBG_dom_sf"/>
</dbReference>
<dbReference type="PANTHER" id="PTHR11702:SF31">
    <property type="entry name" value="MITOCHONDRIAL RIBOSOME-ASSOCIATED GTPASE 2"/>
    <property type="match status" value="1"/>
</dbReference>
<feature type="binding site" evidence="9">
    <location>
        <begin position="311"/>
        <end position="313"/>
    </location>
    <ligand>
        <name>GTP</name>
        <dbReference type="ChEBI" id="CHEBI:37565"/>
    </ligand>
</feature>
<dbReference type="Gene3D" id="3.40.50.300">
    <property type="entry name" value="P-loop containing nucleotide triphosphate hydrolases"/>
    <property type="match status" value="1"/>
</dbReference>
<feature type="binding site" evidence="9">
    <location>
        <begin position="212"/>
        <end position="215"/>
    </location>
    <ligand>
        <name>GTP</name>
        <dbReference type="ChEBI" id="CHEBI:37565"/>
    </ligand>
</feature>
<evidence type="ECO:0000256" key="6">
    <source>
        <dbReference type="ARBA" id="ARBA00022801"/>
    </source>
</evidence>
<feature type="binding site" evidence="9">
    <location>
        <position position="172"/>
    </location>
    <ligand>
        <name>Mg(2+)</name>
        <dbReference type="ChEBI" id="CHEBI:18420"/>
    </ligand>
</feature>
<name>A0A9D1LUM7_9FIRM</name>
<evidence type="ECO:0000259" key="11">
    <source>
        <dbReference type="PROSITE" id="PS51881"/>
    </source>
</evidence>
<dbReference type="InterPro" id="IPR006169">
    <property type="entry name" value="GTP1_OBG_dom"/>
</dbReference>
<evidence type="ECO:0000313" key="14">
    <source>
        <dbReference type="Proteomes" id="UP000824111"/>
    </source>
</evidence>
<evidence type="ECO:0000256" key="9">
    <source>
        <dbReference type="HAMAP-Rule" id="MF_01454"/>
    </source>
</evidence>
<evidence type="ECO:0000256" key="4">
    <source>
        <dbReference type="ARBA" id="ARBA00022723"/>
    </source>
</evidence>
<dbReference type="NCBIfam" id="NF008955">
    <property type="entry name" value="PRK12297.1"/>
    <property type="match status" value="1"/>
</dbReference>
<keyword evidence="5 9" id="KW-0547">Nucleotide-binding</keyword>
<keyword evidence="6 9" id="KW-0378">Hydrolase</keyword>
<evidence type="ECO:0000313" key="13">
    <source>
        <dbReference type="EMBL" id="HIU48309.1"/>
    </source>
</evidence>
<dbReference type="SUPFAM" id="SSF102741">
    <property type="entry name" value="Obg GTP-binding protein C-terminal domain"/>
    <property type="match status" value="1"/>
</dbReference>
<dbReference type="Pfam" id="PF01926">
    <property type="entry name" value="MMR_HSR1"/>
    <property type="match status" value="1"/>
</dbReference>
<comment type="subcellular location">
    <subcellularLocation>
        <location evidence="9">Cytoplasm</location>
    </subcellularLocation>
</comment>
<keyword evidence="7 9" id="KW-0460">Magnesium</keyword>
<dbReference type="Gene3D" id="2.70.210.12">
    <property type="entry name" value="GTP1/OBG domain"/>
    <property type="match status" value="1"/>
</dbReference>
<feature type="domain" description="OBG-type G" evidence="10">
    <location>
        <begin position="159"/>
        <end position="330"/>
    </location>
</feature>
<dbReference type="Gene3D" id="3.30.300.350">
    <property type="entry name" value="GTP-binding protein OBG, C-terminal domain"/>
    <property type="match status" value="1"/>
</dbReference>
<dbReference type="PROSITE" id="PS51710">
    <property type="entry name" value="G_OBG"/>
    <property type="match status" value="1"/>
</dbReference>
<dbReference type="InterPro" id="IPR006074">
    <property type="entry name" value="GTP1-OBG_CS"/>
</dbReference>
<accession>A0A9D1LUM7</accession>
<dbReference type="InterPro" id="IPR005225">
    <property type="entry name" value="Small_GTP-bd"/>
</dbReference>
<dbReference type="NCBIfam" id="NF008956">
    <property type="entry name" value="PRK12299.1"/>
    <property type="match status" value="1"/>
</dbReference>
<feature type="binding site" evidence="9">
    <location>
        <position position="192"/>
    </location>
    <ligand>
        <name>Mg(2+)</name>
        <dbReference type="ChEBI" id="CHEBI:18420"/>
    </ligand>
</feature>
<dbReference type="InterPro" id="IPR006073">
    <property type="entry name" value="GTP-bd"/>
</dbReference>
<dbReference type="PRINTS" id="PR00326">
    <property type="entry name" value="GTP1OBG"/>
</dbReference>
<dbReference type="GO" id="GO:0005525">
    <property type="term" value="F:GTP binding"/>
    <property type="evidence" value="ECO:0007669"/>
    <property type="project" value="UniProtKB-UniRule"/>
</dbReference>
<dbReference type="InterPro" id="IPR015349">
    <property type="entry name" value="OCT_dom"/>
</dbReference>
<dbReference type="InterPro" id="IPR045086">
    <property type="entry name" value="OBG_GTPase"/>
</dbReference>
<dbReference type="NCBIfam" id="TIGR02729">
    <property type="entry name" value="Obg_CgtA"/>
    <property type="match status" value="1"/>
</dbReference>
<dbReference type="GO" id="GO:0000287">
    <property type="term" value="F:magnesium ion binding"/>
    <property type="evidence" value="ECO:0007669"/>
    <property type="project" value="InterPro"/>
</dbReference>
<feature type="binding site" evidence="9">
    <location>
        <begin position="282"/>
        <end position="285"/>
    </location>
    <ligand>
        <name>GTP</name>
        <dbReference type="ChEBI" id="CHEBI:37565"/>
    </ligand>
</feature>
<dbReference type="GO" id="GO:0042254">
    <property type="term" value="P:ribosome biogenesis"/>
    <property type="evidence" value="ECO:0007669"/>
    <property type="project" value="UniProtKB-UniRule"/>
</dbReference>
<dbReference type="InterPro" id="IPR031167">
    <property type="entry name" value="G_OBG"/>
</dbReference>
<dbReference type="Pfam" id="PF01018">
    <property type="entry name" value="GTP1_OBG"/>
    <property type="match status" value="1"/>
</dbReference>
<dbReference type="InterPro" id="IPR027417">
    <property type="entry name" value="P-loop_NTPase"/>
</dbReference>